<evidence type="ECO:0000256" key="9">
    <source>
        <dbReference type="ARBA" id="ARBA00023004"/>
    </source>
</evidence>
<dbReference type="GO" id="GO:0044569">
    <property type="term" value="C:[Ni-Fe] hydrogenase complex"/>
    <property type="evidence" value="ECO:0007669"/>
    <property type="project" value="TreeGrafter"/>
</dbReference>
<evidence type="ECO:0000256" key="11">
    <source>
        <dbReference type="PIRSR" id="PIRSR000310-1"/>
    </source>
</evidence>
<dbReference type="RefSeq" id="WP_021286532.1">
    <property type="nucleotide sequence ID" value="NZ_AUPZ01000002.1"/>
</dbReference>
<dbReference type="InterPro" id="IPR037024">
    <property type="entry name" value="NiFe_Hase_small_N_sf"/>
</dbReference>
<dbReference type="GO" id="GO:0046872">
    <property type="term" value="F:metal ion binding"/>
    <property type="evidence" value="ECO:0007669"/>
    <property type="project" value="UniProtKB-KW"/>
</dbReference>
<evidence type="ECO:0000256" key="1">
    <source>
        <dbReference type="ARBA" id="ARBA00001966"/>
    </source>
</evidence>
<evidence type="ECO:0000256" key="2">
    <source>
        <dbReference type="ARBA" id="ARBA00004196"/>
    </source>
</evidence>
<dbReference type="eggNOG" id="COG1740">
    <property type="taxonomic scope" value="Bacteria"/>
</dbReference>
<evidence type="ECO:0008006" key="16">
    <source>
        <dbReference type="Google" id="ProtNLM"/>
    </source>
</evidence>
<accession>T0L3N0</accession>
<dbReference type="GO" id="GO:0051538">
    <property type="term" value="F:3 iron, 4 sulfur cluster binding"/>
    <property type="evidence" value="ECO:0007669"/>
    <property type="project" value="UniProtKB-KW"/>
</dbReference>
<dbReference type="InterPro" id="IPR027394">
    <property type="entry name" value="Cytochrome-c3_hydrogenase_C"/>
</dbReference>
<keyword evidence="10 11" id="KW-0411">Iron-sulfur</keyword>
<dbReference type="PATRIC" id="fig|1172190.3.peg.239"/>
<dbReference type="PIRSF" id="PIRSF000310">
    <property type="entry name" value="NiFe_hyd_ssu"/>
    <property type="match status" value="1"/>
</dbReference>
<feature type="domain" description="NADH:ubiquinone oxidoreductase-like 20kDa subunit" evidence="12">
    <location>
        <begin position="52"/>
        <end position="200"/>
    </location>
</feature>
<dbReference type="PANTHER" id="PTHR30013">
    <property type="entry name" value="NIFE / NIFESE HYDROGENASE SMALL SUBUNIT FAMILY MEMBER"/>
    <property type="match status" value="1"/>
</dbReference>
<dbReference type="Pfam" id="PF14720">
    <property type="entry name" value="NiFe_hyd_SSU_C"/>
    <property type="match status" value="1"/>
</dbReference>
<feature type="binding site" evidence="11">
    <location>
        <position position="254"/>
    </location>
    <ligand>
        <name>[4Fe-4S] cluster</name>
        <dbReference type="ChEBI" id="CHEBI:49883"/>
        <label>2</label>
    </ligand>
</feature>
<dbReference type="OrthoDB" id="9766729at2"/>
<keyword evidence="8" id="KW-0560">Oxidoreductase</keyword>
<feature type="binding site" evidence="11">
    <location>
        <position position="52"/>
    </location>
    <ligand>
        <name>[4Fe-4S] cluster</name>
        <dbReference type="ChEBI" id="CHEBI:49883"/>
        <label>1</label>
    </ligand>
</feature>
<dbReference type="STRING" id="1172190.M947_01255"/>
<comment type="similarity">
    <text evidence="3">Belongs to the [NiFe]/[NiFeSe] hydrogenase small subunit family.</text>
</comment>
<feature type="binding site" evidence="11">
    <location>
        <position position="149"/>
    </location>
    <ligand>
        <name>[4Fe-4S] cluster</name>
        <dbReference type="ChEBI" id="CHEBI:49883"/>
        <label>1</label>
    </ligand>
</feature>
<evidence type="ECO:0000259" key="12">
    <source>
        <dbReference type="Pfam" id="PF01058"/>
    </source>
</evidence>
<feature type="binding site" evidence="11">
    <location>
        <position position="285"/>
    </location>
    <ligand>
        <name>[3Fe-4S] cluster</name>
        <dbReference type="ChEBI" id="CHEBI:21137"/>
    </ligand>
</feature>
<evidence type="ECO:0000256" key="6">
    <source>
        <dbReference type="ARBA" id="ARBA00022723"/>
    </source>
</evidence>
<dbReference type="InterPro" id="IPR037148">
    <property type="entry name" value="NiFe-Hase_small_C_sf"/>
</dbReference>
<protein>
    <recommendedName>
        <fullName evidence="16">Oxidoreductase</fullName>
    </recommendedName>
</protein>
<dbReference type="InterPro" id="IPR001821">
    <property type="entry name" value="NiFe_hydrogenase_ssu"/>
</dbReference>
<evidence type="ECO:0000256" key="4">
    <source>
        <dbReference type="ARBA" id="ARBA00011771"/>
    </source>
</evidence>
<dbReference type="PANTHER" id="PTHR30013:SF5">
    <property type="entry name" value="HYDROGENASE SMALL SUBUNIT"/>
    <property type="match status" value="1"/>
</dbReference>
<dbReference type="EMBL" id="AUPZ01000002">
    <property type="protein sequence ID" value="EQB40453.1"/>
    <property type="molecule type" value="Genomic_DNA"/>
</dbReference>
<evidence type="ECO:0000313" key="14">
    <source>
        <dbReference type="EMBL" id="EQB40453.1"/>
    </source>
</evidence>
<comment type="cofactor">
    <cofactor evidence="1">
        <name>[4Fe-4S] cluster</name>
        <dbReference type="ChEBI" id="CHEBI:49883"/>
    </cofactor>
</comment>
<feature type="binding site" evidence="11">
    <location>
        <position position="225"/>
    </location>
    <ligand>
        <name>[4Fe-4S] cluster</name>
        <dbReference type="ChEBI" id="CHEBI:49883"/>
        <label>2</label>
    </ligand>
</feature>
<name>T0L3N0_9BACT</name>
<evidence type="ECO:0000256" key="8">
    <source>
        <dbReference type="ARBA" id="ARBA00023002"/>
    </source>
</evidence>
<evidence type="ECO:0000256" key="10">
    <source>
        <dbReference type="ARBA" id="ARBA00023014"/>
    </source>
</evidence>
<dbReference type="Pfam" id="PF01058">
    <property type="entry name" value="Oxidored_q6"/>
    <property type="match status" value="1"/>
</dbReference>
<comment type="subunit">
    <text evidence="4">Heterodimer of a large and a small subunit.</text>
</comment>
<sequence>MATLTRRDAIKQMLKVIAAVGAANFFTLEDLMAMEKGKMIKPNIIWLHGSSCSGCSTSFLNIEDVSVLDILTKYTNIIYHPDISLATGKQVTDILNKASTELKDNYLLVVEGSIPVAMPHACMMGDRPIMDWMQQMSASASACVAGGTCAAFGGITGMQGMDAGVMSIGKFTKHKKINKPIVSLPNCPMKPEHLVYVIFHYAKFQTIPELDAEGRPLRFFSQTVHERCIYYSEFQEKNYAKKIGDAGCLLKLGCQGPVTKNDCMTIGHNNNTNTCIKAGHPCIGCASEHFPRQIMLHSFKDKRAISKFRHFKFKG</sequence>
<keyword evidence="7" id="KW-0732">Signal</keyword>
<dbReference type="Proteomes" id="UP000015520">
    <property type="component" value="Unassembled WGS sequence"/>
</dbReference>
<keyword evidence="15" id="KW-1185">Reference proteome</keyword>
<evidence type="ECO:0000256" key="5">
    <source>
        <dbReference type="ARBA" id="ARBA00022485"/>
    </source>
</evidence>
<feature type="binding site" evidence="11">
    <location>
        <position position="187"/>
    </location>
    <ligand>
        <name>[4Fe-4S] cluster</name>
        <dbReference type="ChEBI" id="CHEBI:49883"/>
        <label>1</label>
    </ligand>
</feature>
<dbReference type="GO" id="GO:0009375">
    <property type="term" value="C:ferredoxin hydrogenase complex"/>
    <property type="evidence" value="ECO:0007669"/>
    <property type="project" value="InterPro"/>
</dbReference>
<keyword evidence="6 11" id="KW-0479">Metal-binding</keyword>
<dbReference type="Gene3D" id="3.40.50.700">
    <property type="entry name" value="NADH:ubiquinone oxidoreductase-like, 20kDa subunit"/>
    <property type="match status" value="1"/>
</dbReference>
<dbReference type="GO" id="GO:0009055">
    <property type="term" value="F:electron transfer activity"/>
    <property type="evidence" value="ECO:0007669"/>
    <property type="project" value="TreeGrafter"/>
</dbReference>
<organism evidence="14 15">
    <name type="scientific">Sulfurimonas hongkongensis</name>
    <dbReference type="NCBI Taxonomy" id="1172190"/>
    <lineage>
        <taxon>Bacteria</taxon>
        <taxon>Pseudomonadati</taxon>
        <taxon>Campylobacterota</taxon>
        <taxon>Epsilonproteobacteria</taxon>
        <taxon>Campylobacterales</taxon>
        <taxon>Sulfurimonadaceae</taxon>
        <taxon>Sulfurimonas</taxon>
    </lineage>
</organism>
<keyword evidence="9 11" id="KW-0408">Iron</keyword>
<comment type="caution">
    <text evidence="14">The sequence shown here is derived from an EMBL/GenBank/DDBJ whole genome shotgun (WGS) entry which is preliminary data.</text>
</comment>
<keyword evidence="5 11" id="KW-0004">4Fe-4S</keyword>
<feature type="binding site" evidence="11">
    <location>
        <position position="282"/>
    </location>
    <ligand>
        <name>[3Fe-4S] cluster</name>
        <dbReference type="ChEBI" id="CHEBI:21137"/>
    </ligand>
</feature>
<comment type="subcellular location">
    <subcellularLocation>
        <location evidence="2">Cell envelope</location>
    </subcellularLocation>
</comment>
<dbReference type="GO" id="GO:0051539">
    <property type="term" value="F:4 iron, 4 sulfur cluster binding"/>
    <property type="evidence" value="ECO:0007669"/>
    <property type="project" value="UniProtKB-KW"/>
</dbReference>
<dbReference type="GO" id="GO:0016020">
    <property type="term" value="C:membrane"/>
    <property type="evidence" value="ECO:0007669"/>
    <property type="project" value="TreeGrafter"/>
</dbReference>
<dbReference type="Gene3D" id="4.10.480.10">
    <property type="entry name" value="Cytochrome-c3 hydrogenase, C-terminal domain"/>
    <property type="match status" value="1"/>
</dbReference>
<proteinExistence type="inferred from homology"/>
<dbReference type="InterPro" id="IPR006137">
    <property type="entry name" value="NADH_UbQ_OxRdtase-like_20kDa"/>
</dbReference>
<dbReference type="AlphaFoldDB" id="T0L3N0"/>
<dbReference type="SUPFAM" id="SSF56770">
    <property type="entry name" value="HydA/Nqo6-like"/>
    <property type="match status" value="1"/>
</dbReference>
<dbReference type="NCBIfam" id="TIGR00391">
    <property type="entry name" value="hydA"/>
    <property type="match status" value="1"/>
</dbReference>
<keyword evidence="11" id="KW-0003">3Fe-4S</keyword>
<evidence type="ECO:0000259" key="13">
    <source>
        <dbReference type="Pfam" id="PF14720"/>
    </source>
</evidence>
<dbReference type="GO" id="GO:0009061">
    <property type="term" value="P:anaerobic respiration"/>
    <property type="evidence" value="ECO:0007669"/>
    <property type="project" value="TreeGrafter"/>
</dbReference>
<feature type="binding site" evidence="11">
    <location>
        <position position="263"/>
    </location>
    <ligand>
        <name>[3Fe-4S] cluster</name>
        <dbReference type="ChEBI" id="CHEBI:21137"/>
    </ligand>
</feature>
<feature type="binding site" evidence="11">
    <location>
        <position position="248"/>
    </location>
    <ligand>
        <name>[4Fe-4S] cluster</name>
        <dbReference type="ChEBI" id="CHEBI:49883"/>
        <label>2</label>
    </ligand>
</feature>
<feature type="binding site" evidence="11">
    <location>
        <position position="55"/>
    </location>
    <ligand>
        <name>[4Fe-4S] cluster</name>
        <dbReference type="ChEBI" id="CHEBI:49883"/>
        <label>1</label>
    </ligand>
</feature>
<evidence type="ECO:0000256" key="3">
    <source>
        <dbReference type="ARBA" id="ARBA00006605"/>
    </source>
</evidence>
<dbReference type="GO" id="GO:0030313">
    <property type="term" value="C:cell envelope"/>
    <property type="evidence" value="ECO:0007669"/>
    <property type="project" value="UniProtKB-SubCell"/>
</dbReference>
<dbReference type="PRINTS" id="PR00614">
    <property type="entry name" value="NIHGNASESMLL"/>
</dbReference>
<reference evidence="14 15" key="1">
    <citation type="submission" date="2013-07" db="EMBL/GenBank/DDBJ databases">
        <title>Sulfurimonas hongkongensis AST-10 Genome Sequencing.</title>
        <authorList>
            <person name="Cai L."/>
            <person name="Zhang T."/>
        </authorList>
    </citation>
    <scope>NUCLEOTIDE SEQUENCE [LARGE SCALE GENOMIC DNA]</scope>
    <source>
        <strain evidence="14 15">AST-10</strain>
    </source>
</reference>
<evidence type="ECO:0000313" key="15">
    <source>
        <dbReference type="Proteomes" id="UP000015520"/>
    </source>
</evidence>
<feature type="binding site" evidence="11">
    <location>
        <position position="228"/>
    </location>
    <ligand>
        <name>[4Fe-4S] cluster</name>
        <dbReference type="ChEBI" id="CHEBI:49883"/>
        <label>2</label>
    </ligand>
</feature>
<feature type="domain" description="Cytochrome-c3 hydrogenase C-terminal" evidence="13">
    <location>
        <begin position="220"/>
        <end position="294"/>
    </location>
</feature>
<dbReference type="GO" id="GO:0008901">
    <property type="term" value="F:ferredoxin hydrogenase activity"/>
    <property type="evidence" value="ECO:0007669"/>
    <property type="project" value="InterPro"/>
</dbReference>
<evidence type="ECO:0000256" key="7">
    <source>
        <dbReference type="ARBA" id="ARBA00022729"/>
    </source>
</evidence>
<gene>
    <name evidence="14" type="ORF">M947_01255</name>
</gene>